<gene>
    <name evidence="8" type="primary">mobA</name>
    <name evidence="10" type="ORF">CAP_2430</name>
</gene>
<dbReference type="eggNOG" id="COG0746">
    <property type="taxonomic scope" value="Bacteria"/>
</dbReference>
<sequence length="223" mass="23254">MSGVPSEEGARVPAGRVAGLAGVVLCGGQSRRMGRAKAWLDFGGEPLLARVVRRVAEAAWPVVVVAAPGQDVPALPAGVTVVRDAVEGQGPLRGIAAGLEAVAPHAERAYVSATDAPFLTPAFVRRMAALQQGFAVAVPHAEGHHHPLASVYGCAVRAEALALLAADRRRPFFLFEQVPTRVVSPELLLEDEALAAADPELWSLRNLNTPDDYAAALAAAGLR</sequence>
<name>A0A017TBH7_9BACT</name>
<comment type="caution">
    <text evidence="10">The sequence shown here is derived from an EMBL/GenBank/DDBJ whole genome shotgun (WGS) entry which is preliminary data.</text>
</comment>
<evidence type="ECO:0000256" key="2">
    <source>
        <dbReference type="ARBA" id="ARBA00022679"/>
    </source>
</evidence>
<evidence type="ECO:0000256" key="3">
    <source>
        <dbReference type="ARBA" id="ARBA00022723"/>
    </source>
</evidence>
<dbReference type="GO" id="GO:0005737">
    <property type="term" value="C:cytoplasm"/>
    <property type="evidence" value="ECO:0007669"/>
    <property type="project" value="UniProtKB-SubCell"/>
</dbReference>
<organism evidence="10 11">
    <name type="scientific">Chondromyces apiculatus DSM 436</name>
    <dbReference type="NCBI Taxonomy" id="1192034"/>
    <lineage>
        <taxon>Bacteria</taxon>
        <taxon>Pseudomonadati</taxon>
        <taxon>Myxococcota</taxon>
        <taxon>Polyangia</taxon>
        <taxon>Polyangiales</taxon>
        <taxon>Polyangiaceae</taxon>
        <taxon>Chondromyces</taxon>
    </lineage>
</organism>
<keyword evidence="2 8" id="KW-0808">Transferase</keyword>
<keyword evidence="3 8" id="KW-0479">Metal-binding</keyword>
<keyword evidence="7 8" id="KW-0501">Molybdenum cofactor biosynthesis</keyword>
<dbReference type="Pfam" id="PF12804">
    <property type="entry name" value="NTP_transf_3"/>
    <property type="match status" value="1"/>
</dbReference>
<dbReference type="EMBL" id="ASRX01000019">
    <property type="protein sequence ID" value="EYF05971.1"/>
    <property type="molecule type" value="Genomic_DNA"/>
</dbReference>
<keyword evidence="6 8" id="KW-0342">GTP-binding</keyword>
<evidence type="ECO:0000259" key="9">
    <source>
        <dbReference type="Pfam" id="PF12804"/>
    </source>
</evidence>
<accession>A0A017TBH7</accession>
<feature type="binding site" evidence="8">
    <location>
        <position position="115"/>
    </location>
    <ligand>
        <name>Mg(2+)</name>
        <dbReference type="ChEBI" id="CHEBI:18420"/>
    </ligand>
</feature>
<feature type="binding site" evidence="8">
    <location>
        <position position="84"/>
    </location>
    <ligand>
        <name>GTP</name>
        <dbReference type="ChEBI" id="CHEBI:37565"/>
    </ligand>
</feature>
<dbReference type="Proteomes" id="UP000019678">
    <property type="component" value="Unassembled WGS sequence"/>
</dbReference>
<dbReference type="EC" id="2.7.7.77" evidence="8"/>
<dbReference type="OrthoDB" id="9779263at2"/>
<evidence type="ECO:0000256" key="6">
    <source>
        <dbReference type="ARBA" id="ARBA00023134"/>
    </source>
</evidence>
<dbReference type="GO" id="GO:0046872">
    <property type="term" value="F:metal ion binding"/>
    <property type="evidence" value="ECO:0007669"/>
    <property type="project" value="UniProtKB-KW"/>
</dbReference>
<keyword evidence="1 8" id="KW-0963">Cytoplasm</keyword>
<keyword evidence="11" id="KW-1185">Reference proteome</keyword>
<dbReference type="PANTHER" id="PTHR19136">
    <property type="entry name" value="MOLYBDENUM COFACTOR GUANYLYLTRANSFERASE"/>
    <property type="match status" value="1"/>
</dbReference>
<dbReference type="GO" id="GO:0061603">
    <property type="term" value="F:molybdenum cofactor guanylyltransferase activity"/>
    <property type="evidence" value="ECO:0007669"/>
    <property type="project" value="UniProtKB-EC"/>
</dbReference>
<dbReference type="InterPro" id="IPR025877">
    <property type="entry name" value="MobA-like_NTP_Trfase"/>
</dbReference>
<comment type="cofactor">
    <cofactor evidence="8">
        <name>Mg(2+)</name>
        <dbReference type="ChEBI" id="CHEBI:18420"/>
    </cofactor>
</comment>
<comment type="similarity">
    <text evidence="8">Belongs to the MobA family.</text>
</comment>
<dbReference type="AlphaFoldDB" id="A0A017TBH7"/>
<dbReference type="InterPro" id="IPR029044">
    <property type="entry name" value="Nucleotide-diphossugar_trans"/>
</dbReference>
<feature type="binding site" evidence="8">
    <location>
        <begin position="25"/>
        <end position="27"/>
    </location>
    <ligand>
        <name>GTP</name>
        <dbReference type="ChEBI" id="CHEBI:37565"/>
    </ligand>
</feature>
<dbReference type="Gene3D" id="3.90.550.10">
    <property type="entry name" value="Spore Coat Polysaccharide Biosynthesis Protein SpsA, Chain A"/>
    <property type="match status" value="1"/>
</dbReference>
<feature type="binding site" evidence="8">
    <location>
        <position position="115"/>
    </location>
    <ligand>
        <name>GTP</name>
        <dbReference type="ChEBI" id="CHEBI:37565"/>
    </ligand>
</feature>
<reference evidence="10 11" key="1">
    <citation type="submission" date="2013-05" db="EMBL/GenBank/DDBJ databases">
        <title>Genome assembly of Chondromyces apiculatus DSM 436.</title>
        <authorList>
            <person name="Sharma G."/>
            <person name="Khatri I."/>
            <person name="Kaur C."/>
            <person name="Mayilraj S."/>
            <person name="Subramanian S."/>
        </authorList>
    </citation>
    <scope>NUCLEOTIDE SEQUENCE [LARGE SCALE GENOMIC DNA]</scope>
    <source>
        <strain evidence="10 11">DSM 436</strain>
    </source>
</reference>
<evidence type="ECO:0000313" key="10">
    <source>
        <dbReference type="EMBL" id="EYF05971.1"/>
    </source>
</evidence>
<comment type="function">
    <text evidence="8">Transfers a GMP moiety from GTP to Mo-molybdopterin (Mo-MPT) cofactor (Moco or molybdenum cofactor) to form Mo-molybdopterin guanine dinucleotide (Mo-MGD) cofactor.</text>
</comment>
<dbReference type="HAMAP" id="MF_00316">
    <property type="entry name" value="MobA"/>
    <property type="match status" value="1"/>
</dbReference>
<feature type="binding site" evidence="8">
    <location>
        <position position="37"/>
    </location>
    <ligand>
        <name>GTP</name>
        <dbReference type="ChEBI" id="CHEBI:37565"/>
    </ligand>
</feature>
<dbReference type="PANTHER" id="PTHR19136:SF81">
    <property type="entry name" value="MOLYBDENUM COFACTOR GUANYLYLTRANSFERASE"/>
    <property type="match status" value="1"/>
</dbReference>
<comment type="subcellular location">
    <subcellularLocation>
        <location evidence="8">Cytoplasm</location>
    </subcellularLocation>
</comment>
<dbReference type="RefSeq" id="WP_052375176.1">
    <property type="nucleotide sequence ID" value="NZ_ASRX01000019.1"/>
</dbReference>
<dbReference type="GO" id="GO:0006777">
    <property type="term" value="P:Mo-molybdopterin cofactor biosynthetic process"/>
    <property type="evidence" value="ECO:0007669"/>
    <property type="project" value="UniProtKB-KW"/>
</dbReference>
<comment type="catalytic activity">
    <reaction evidence="8">
        <text>Mo-molybdopterin + GTP + H(+) = Mo-molybdopterin guanine dinucleotide + diphosphate</text>
        <dbReference type="Rhea" id="RHEA:34243"/>
        <dbReference type="ChEBI" id="CHEBI:15378"/>
        <dbReference type="ChEBI" id="CHEBI:33019"/>
        <dbReference type="ChEBI" id="CHEBI:37565"/>
        <dbReference type="ChEBI" id="CHEBI:71302"/>
        <dbReference type="ChEBI" id="CHEBI:71310"/>
        <dbReference type="EC" id="2.7.7.77"/>
    </reaction>
</comment>
<protein>
    <recommendedName>
        <fullName evidence="8">Probable molybdenum cofactor guanylyltransferase</fullName>
        <shortName evidence="8">MoCo guanylyltransferase</shortName>
        <ecNumber evidence="8">2.7.7.77</ecNumber>
    </recommendedName>
    <alternativeName>
        <fullName evidence="8">GTP:molybdopterin guanylyltransferase</fullName>
    </alternativeName>
    <alternativeName>
        <fullName evidence="8">Mo-MPT guanylyltransferase</fullName>
    </alternativeName>
    <alternativeName>
        <fullName evidence="8">Molybdopterin guanylyltransferase</fullName>
    </alternativeName>
    <alternativeName>
        <fullName evidence="8">Molybdopterin-guanine dinucleotide synthase</fullName>
        <shortName evidence="8">MGD synthase</shortName>
    </alternativeName>
</protein>
<evidence type="ECO:0000256" key="5">
    <source>
        <dbReference type="ARBA" id="ARBA00022842"/>
    </source>
</evidence>
<evidence type="ECO:0000256" key="4">
    <source>
        <dbReference type="ARBA" id="ARBA00022741"/>
    </source>
</evidence>
<dbReference type="InterPro" id="IPR013482">
    <property type="entry name" value="Molybde_CF_guanTrfase"/>
</dbReference>
<dbReference type="GO" id="GO:0005525">
    <property type="term" value="F:GTP binding"/>
    <property type="evidence" value="ECO:0007669"/>
    <property type="project" value="UniProtKB-UniRule"/>
</dbReference>
<comment type="domain">
    <text evidence="8">The N-terminal domain determines nucleotide recognition and specific binding, while the C-terminal domain determines the specific binding to the target protein.</text>
</comment>
<proteinExistence type="inferred from homology"/>
<keyword evidence="5 8" id="KW-0460">Magnesium</keyword>
<evidence type="ECO:0000313" key="11">
    <source>
        <dbReference type="Proteomes" id="UP000019678"/>
    </source>
</evidence>
<evidence type="ECO:0000256" key="1">
    <source>
        <dbReference type="ARBA" id="ARBA00022490"/>
    </source>
</evidence>
<dbReference type="STRING" id="1192034.CAP_2430"/>
<keyword evidence="4 8" id="KW-0547">Nucleotide-binding</keyword>
<dbReference type="CDD" id="cd02503">
    <property type="entry name" value="MobA"/>
    <property type="match status" value="1"/>
</dbReference>
<dbReference type="SUPFAM" id="SSF53448">
    <property type="entry name" value="Nucleotide-diphospho-sugar transferases"/>
    <property type="match status" value="1"/>
</dbReference>
<feature type="domain" description="MobA-like NTP transferase" evidence="9">
    <location>
        <begin position="22"/>
        <end position="171"/>
    </location>
</feature>
<evidence type="ECO:0000256" key="7">
    <source>
        <dbReference type="ARBA" id="ARBA00023150"/>
    </source>
</evidence>
<comment type="caution">
    <text evidence="8">Lacks conserved residue(s) required for the propagation of feature annotation.</text>
</comment>
<evidence type="ECO:0000256" key="8">
    <source>
        <dbReference type="HAMAP-Rule" id="MF_00316"/>
    </source>
</evidence>